<evidence type="ECO:0000259" key="5">
    <source>
        <dbReference type="Pfam" id="PF07632"/>
    </source>
</evidence>
<comment type="similarity">
    <text evidence="1">Belongs to the sulfatase family.</text>
</comment>
<dbReference type="InterPro" id="IPR013783">
    <property type="entry name" value="Ig-like_fold"/>
</dbReference>
<keyword evidence="2" id="KW-0378">Hydrolase</keyword>
<dbReference type="Pfam" id="PF21027">
    <property type="entry name" value="Sde0182_C"/>
    <property type="match status" value="1"/>
</dbReference>
<evidence type="ECO:0000256" key="1">
    <source>
        <dbReference type="ARBA" id="ARBA00008779"/>
    </source>
</evidence>
<gene>
    <name evidence="7" type="ORF">CRP01_14000</name>
</gene>
<organism evidence="7 8">
    <name type="scientific">Flavilitoribacter nigricans (strain ATCC 23147 / DSM 23189 / NBRC 102662 / NCIMB 1420 / SS-2)</name>
    <name type="common">Lewinella nigricans</name>
    <dbReference type="NCBI Taxonomy" id="1122177"/>
    <lineage>
        <taxon>Bacteria</taxon>
        <taxon>Pseudomonadati</taxon>
        <taxon>Bacteroidota</taxon>
        <taxon>Saprospiria</taxon>
        <taxon>Saprospirales</taxon>
        <taxon>Lewinellaceae</taxon>
        <taxon>Flavilitoribacter</taxon>
    </lineage>
</organism>
<dbReference type="PANTHER" id="PTHR42693:SF53">
    <property type="entry name" value="ENDO-4-O-SULFATASE"/>
    <property type="match status" value="1"/>
</dbReference>
<evidence type="ECO:0000256" key="3">
    <source>
        <dbReference type="SAM" id="SignalP"/>
    </source>
</evidence>
<accession>A0A2D0NCG0</accession>
<dbReference type="AlphaFoldDB" id="A0A2D0NCG0"/>
<feature type="chain" id="PRO_5013152615" description="Sulfatase" evidence="3">
    <location>
        <begin position="26"/>
        <end position="1049"/>
    </location>
</feature>
<feature type="domain" description="Sulfatase N-terminal" evidence="4">
    <location>
        <begin position="153"/>
        <end position="306"/>
    </location>
</feature>
<dbReference type="InterPro" id="IPR050738">
    <property type="entry name" value="Sulfatase"/>
</dbReference>
<dbReference type="OrthoDB" id="9789742at2"/>
<dbReference type="CDD" id="cd16027">
    <property type="entry name" value="SGSH"/>
    <property type="match status" value="1"/>
</dbReference>
<keyword evidence="3" id="KW-0732">Signal</keyword>
<dbReference type="RefSeq" id="WP_099150672.1">
    <property type="nucleotide sequence ID" value="NZ_PDUD01000019.1"/>
</dbReference>
<keyword evidence="8" id="KW-1185">Reference proteome</keyword>
<evidence type="ECO:0000259" key="4">
    <source>
        <dbReference type="Pfam" id="PF00884"/>
    </source>
</evidence>
<dbReference type="SUPFAM" id="SSF48371">
    <property type="entry name" value="ARM repeat"/>
    <property type="match status" value="1"/>
</dbReference>
<reference evidence="7 8" key="1">
    <citation type="submission" date="2017-10" db="EMBL/GenBank/DDBJ databases">
        <title>The draft genome sequence of Lewinella nigricans NBRC 102662.</title>
        <authorList>
            <person name="Wang K."/>
        </authorList>
    </citation>
    <scope>NUCLEOTIDE SEQUENCE [LARGE SCALE GENOMIC DNA]</scope>
    <source>
        <strain evidence="7 8">NBRC 102662</strain>
    </source>
</reference>
<dbReference type="SUPFAM" id="SSF53590">
    <property type="entry name" value="Nucleoside hydrolase"/>
    <property type="match status" value="1"/>
</dbReference>
<dbReference type="SUPFAM" id="SSF53649">
    <property type="entry name" value="Alkaline phosphatase-like"/>
    <property type="match status" value="1"/>
</dbReference>
<dbReference type="Gene3D" id="3.40.720.10">
    <property type="entry name" value="Alkaline Phosphatase, subunit A"/>
    <property type="match status" value="1"/>
</dbReference>
<evidence type="ECO:0000313" key="7">
    <source>
        <dbReference type="EMBL" id="PHN06078.1"/>
    </source>
</evidence>
<evidence type="ECO:0000259" key="6">
    <source>
        <dbReference type="Pfam" id="PF21027"/>
    </source>
</evidence>
<evidence type="ECO:0008006" key="9">
    <source>
        <dbReference type="Google" id="ProtNLM"/>
    </source>
</evidence>
<feature type="signal peptide" evidence="3">
    <location>
        <begin position="1"/>
        <end position="25"/>
    </location>
</feature>
<dbReference type="Gene3D" id="2.60.40.10">
    <property type="entry name" value="Immunoglobulins"/>
    <property type="match status" value="1"/>
</dbReference>
<proteinExistence type="inferred from homology"/>
<feature type="domain" description="Cellulose-binding Sde182 nucleoside hydrolase-like" evidence="5">
    <location>
        <begin position="625"/>
        <end position="896"/>
    </location>
</feature>
<protein>
    <recommendedName>
        <fullName evidence="9">Sulfatase</fullName>
    </recommendedName>
</protein>
<name>A0A2D0NCG0_FLAN2</name>
<sequence>MIKIKLSPALACLAGILLLSLPAMAQERPNIVWVVSEDNSMHYLQLYNENGGTPMPNIEALARQGLVFNHAFSQAPVCSVARSTLISGSFAPRIGAQYHRATERVPMPEGQEMFPHYLRQAGYYTTNNAKEDYNMMKSDGVWDASGRRATYRDRKEGQPFFHVQNFGTTHEGQLHFTTEEMKTQKTSRDPDEFTPFPYHPNTPLFRYTYAKYYDLHQKVDQQIGEFIDQLEADGLMENTFIFYYGDHGGVLPRSKGYIYESGLHVPLVVYVPEKWKHLVPAEPGSSLDGFVQFMDFGPTVLNLAGVNVPDKMDGQPFLGKGVSKEELESRDVTFSYADRFDEKYDLVRAVRKGNLKYMRNFQPFNIDGLYNFYRFRMLAYQEWRELYDAGELNAVQRQFFEARPPEALYDLEKDPHETNNLANDPFYQTQLLELRGLLQQQLKSLPDLSFFPESEFLARATDNPVQFGRQNRRLIRELIDIADLSLLPFQRARPAIAKALSSEEPMKRYWALITCSSFGAAAEPFYDIALQLATEDPHRLVRVRAAEFLSLTGKSTPESVLVDAVATADSPTEANLILNTLALLKDSRDIDINIPDFKIRPEFLSMPGGLAGWRLAHLAEGTHPRLLVLTDIGGDPDDTQSLIRLLTHANEFEIEGLIASASGTPGELEEKVVRPDLIREIVRAYGQVERSLKTHSPSFPQAHTLQNLIKSGNPERGWEQVGAGHDTEGSAWIIKTVDRTDERPLNISIWGGQTDLAQALWRVKNDRSPEAYEAFVSKIRIYDIADQDGIFPQMQKSFPGLWYILNKAPENEDKRNAAFRGMYLGGDESLTSADWFVANVLEEHGPLGALYPQKTWTAPNPHGLMKEGDTPSWFYFFNNGLETPTHPDYGGWGGRFRQSDNGYYTDAPDVLGGKPSARISVSRWRPDYQREFAARMDWCVLDYAAANHPPQFLEAAATQMLSAEAGQTITITPPAVRDPDGDELKFAWNFYPEAGTFTGKLPEINAKEDRASFRLPPASTGKSLHLILTVSDDGVPALVRYQRYIIQVN</sequence>
<evidence type="ECO:0000256" key="2">
    <source>
        <dbReference type="ARBA" id="ARBA00022801"/>
    </source>
</evidence>
<dbReference type="GO" id="GO:0004065">
    <property type="term" value="F:arylsulfatase activity"/>
    <property type="evidence" value="ECO:0007669"/>
    <property type="project" value="TreeGrafter"/>
</dbReference>
<dbReference type="EMBL" id="PDUD01000019">
    <property type="protein sequence ID" value="PHN06078.1"/>
    <property type="molecule type" value="Genomic_DNA"/>
</dbReference>
<dbReference type="GO" id="GO:0016799">
    <property type="term" value="F:hydrolase activity, hydrolyzing N-glycosyl compounds"/>
    <property type="evidence" value="ECO:0007669"/>
    <property type="project" value="InterPro"/>
</dbReference>
<dbReference type="InterPro" id="IPR000917">
    <property type="entry name" value="Sulfatase_N"/>
</dbReference>
<dbReference type="Gene3D" id="3.90.245.10">
    <property type="entry name" value="Ribonucleoside hydrolase-like"/>
    <property type="match status" value="1"/>
</dbReference>
<evidence type="ECO:0000313" key="8">
    <source>
        <dbReference type="Proteomes" id="UP000223913"/>
    </source>
</evidence>
<dbReference type="Pfam" id="PF00884">
    <property type="entry name" value="Sulfatase"/>
    <property type="match status" value="1"/>
</dbReference>
<comment type="caution">
    <text evidence="7">The sequence shown here is derived from an EMBL/GenBank/DDBJ whole genome shotgun (WGS) entry which is preliminary data.</text>
</comment>
<dbReference type="InterPro" id="IPR011483">
    <property type="entry name" value="Sde182_NH-like"/>
</dbReference>
<dbReference type="InterPro" id="IPR048527">
    <property type="entry name" value="Sde182_C"/>
</dbReference>
<dbReference type="InterPro" id="IPR016024">
    <property type="entry name" value="ARM-type_fold"/>
</dbReference>
<dbReference type="Proteomes" id="UP000223913">
    <property type="component" value="Unassembled WGS sequence"/>
</dbReference>
<dbReference type="Pfam" id="PF07632">
    <property type="entry name" value="Sde182_NH-like"/>
    <property type="match status" value="1"/>
</dbReference>
<dbReference type="InterPro" id="IPR036452">
    <property type="entry name" value="Ribo_hydro-like"/>
</dbReference>
<dbReference type="InterPro" id="IPR017850">
    <property type="entry name" value="Alkaline_phosphatase_core_sf"/>
</dbReference>
<feature type="domain" description="Cellulose-binding Sde182 C-terminal" evidence="6">
    <location>
        <begin position="975"/>
        <end position="1048"/>
    </location>
</feature>
<dbReference type="PANTHER" id="PTHR42693">
    <property type="entry name" value="ARYLSULFATASE FAMILY MEMBER"/>
    <property type="match status" value="1"/>
</dbReference>